<name>A0A8T4J752_9ACTN</name>
<feature type="non-terminal residue" evidence="3">
    <location>
        <position position="282"/>
    </location>
</feature>
<dbReference type="Proteomes" id="UP000675554">
    <property type="component" value="Unassembled WGS sequence"/>
</dbReference>
<evidence type="ECO:0000313" key="4">
    <source>
        <dbReference type="Proteomes" id="UP000675554"/>
    </source>
</evidence>
<dbReference type="Pfam" id="PF14361">
    <property type="entry name" value="RsbRD_N"/>
    <property type="match status" value="1"/>
</dbReference>
<comment type="caution">
    <text evidence="3">The sequence shown here is derived from an EMBL/GenBank/DDBJ whole genome shotgun (WGS) entry which is preliminary data.</text>
</comment>
<gene>
    <name evidence="3" type="ORF">KDA82_40200</name>
</gene>
<evidence type="ECO:0000259" key="2">
    <source>
        <dbReference type="Pfam" id="PF14361"/>
    </source>
</evidence>
<keyword evidence="4" id="KW-1185">Reference proteome</keyword>
<proteinExistence type="predicted"/>
<feature type="region of interest" description="Disordered" evidence="1">
    <location>
        <begin position="224"/>
        <end position="282"/>
    </location>
</feature>
<accession>A0A8T4J752</accession>
<dbReference type="EMBL" id="JAGSMN010002202">
    <property type="protein sequence ID" value="MBR7679052.1"/>
    <property type="molecule type" value="Genomic_DNA"/>
</dbReference>
<feature type="domain" description="RsbT co-antagonist protein RsbRD N-terminal" evidence="2">
    <location>
        <begin position="37"/>
        <end position="176"/>
    </location>
</feature>
<dbReference type="AlphaFoldDB" id="A0A8T4J752"/>
<protein>
    <submittedName>
        <fullName evidence="3">PucR family transcriptional regulator</fullName>
    </submittedName>
</protein>
<dbReference type="InterPro" id="IPR025751">
    <property type="entry name" value="RsbRD_N_dom"/>
</dbReference>
<evidence type="ECO:0000256" key="1">
    <source>
        <dbReference type="SAM" id="MobiDB-lite"/>
    </source>
</evidence>
<evidence type="ECO:0000313" key="3">
    <source>
        <dbReference type="EMBL" id="MBR7679052.1"/>
    </source>
</evidence>
<sequence length="282" mass="30559">MHSVVGTRARFRPRPPAKEEATAVLHRSARPLLDRLPELADRVTALIEKHEPAYRAPAVDPVELRREVHQSLSYSVGSLIRPRELREDAHRCSRRIGAAGPARGLPLDAVLHAFRLGGGAVWQDLLEIASRQDPQNMRLLVHVAEDVWEFVDEHCTVVADAYRAAERELSWRRVNRLRLMTEALLQGRTRVADLPEVAAALGLPEQGRYAVAAVSGPGRTALRALADRSGPGTGRGPRPQHGPAPTSAVPLLWHPAPGGEGDEGTDFVIAPLDGSGLDGDAG</sequence>
<reference evidence="3" key="1">
    <citation type="submission" date="2021-04" db="EMBL/GenBank/DDBJ databases">
        <title>Sequencing of actinobacteria type strains.</title>
        <authorList>
            <person name="Nguyen G.-S."/>
            <person name="Wentzel A."/>
        </authorList>
    </citation>
    <scope>NUCLEOTIDE SEQUENCE</scope>
    <source>
        <strain evidence="3">DSM 42095</strain>
    </source>
</reference>
<organism evidence="3 4">
    <name type="scientific">Streptomyces daliensis</name>
    <dbReference type="NCBI Taxonomy" id="299421"/>
    <lineage>
        <taxon>Bacteria</taxon>
        <taxon>Bacillati</taxon>
        <taxon>Actinomycetota</taxon>
        <taxon>Actinomycetes</taxon>
        <taxon>Kitasatosporales</taxon>
        <taxon>Streptomycetaceae</taxon>
        <taxon>Streptomyces</taxon>
    </lineage>
</organism>